<dbReference type="EMBL" id="JACAZE010000011">
    <property type="protein sequence ID" value="KAF7304300.1"/>
    <property type="molecule type" value="Genomic_DNA"/>
</dbReference>
<evidence type="ECO:0000256" key="1">
    <source>
        <dbReference type="SAM" id="Phobius"/>
    </source>
</evidence>
<evidence type="ECO:0000313" key="3">
    <source>
        <dbReference type="EMBL" id="KAF7304300.1"/>
    </source>
</evidence>
<evidence type="ECO:0000313" key="4">
    <source>
        <dbReference type="Proteomes" id="UP000613580"/>
    </source>
</evidence>
<comment type="caution">
    <text evidence="3">The sequence shown here is derived from an EMBL/GenBank/DDBJ whole genome shotgun (WGS) entry which is preliminary data.</text>
</comment>
<feature type="transmembrane region" description="Helical" evidence="1">
    <location>
        <begin position="14"/>
        <end position="32"/>
    </location>
</feature>
<name>A0A8H6SUS4_MYCCL</name>
<dbReference type="InterPro" id="IPR013595">
    <property type="entry name" value="Pept_S33_TAP-like_C"/>
</dbReference>
<evidence type="ECO:0000259" key="2">
    <source>
        <dbReference type="Pfam" id="PF08386"/>
    </source>
</evidence>
<dbReference type="AlphaFoldDB" id="A0A8H6SUS4"/>
<dbReference type="Gene3D" id="3.40.50.1820">
    <property type="entry name" value="alpha/beta hydrolase"/>
    <property type="match status" value="1"/>
</dbReference>
<protein>
    <submittedName>
        <fullName evidence="3">Abhydrolase-4 domain-containing protein</fullName>
    </submittedName>
</protein>
<dbReference type="OrthoDB" id="425534at2759"/>
<keyword evidence="1" id="KW-1133">Transmembrane helix</keyword>
<keyword evidence="1" id="KW-0812">Transmembrane</keyword>
<dbReference type="Proteomes" id="UP000613580">
    <property type="component" value="Unassembled WGS sequence"/>
</dbReference>
<dbReference type="SUPFAM" id="SSF53474">
    <property type="entry name" value="alpha/beta-Hydrolases"/>
    <property type="match status" value="1"/>
</dbReference>
<dbReference type="GO" id="GO:0016787">
    <property type="term" value="F:hydrolase activity"/>
    <property type="evidence" value="ECO:0007669"/>
    <property type="project" value="UniProtKB-KW"/>
</dbReference>
<gene>
    <name evidence="3" type="ORF">HMN09_00831800</name>
</gene>
<keyword evidence="3" id="KW-0378">Hydrolase</keyword>
<proteinExistence type="predicted"/>
<dbReference type="InterPro" id="IPR029058">
    <property type="entry name" value="AB_hydrolase_fold"/>
</dbReference>
<dbReference type="Pfam" id="PF08386">
    <property type="entry name" value="Abhydrolase_4"/>
    <property type="match status" value="1"/>
</dbReference>
<feature type="domain" description="Peptidase S33 tripeptidyl aminopeptidase-like C-terminal" evidence="2">
    <location>
        <begin position="456"/>
        <end position="557"/>
    </location>
</feature>
<keyword evidence="4" id="KW-1185">Reference proteome</keyword>
<keyword evidence="1" id="KW-0472">Membrane</keyword>
<organism evidence="3 4">
    <name type="scientific">Mycena chlorophos</name>
    <name type="common">Agaric fungus</name>
    <name type="synonym">Agaricus chlorophos</name>
    <dbReference type="NCBI Taxonomy" id="658473"/>
    <lineage>
        <taxon>Eukaryota</taxon>
        <taxon>Fungi</taxon>
        <taxon>Dikarya</taxon>
        <taxon>Basidiomycota</taxon>
        <taxon>Agaricomycotina</taxon>
        <taxon>Agaricomycetes</taxon>
        <taxon>Agaricomycetidae</taxon>
        <taxon>Agaricales</taxon>
        <taxon>Marasmiineae</taxon>
        <taxon>Mycenaceae</taxon>
        <taxon>Mycena</taxon>
    </lineage>
</organism>
<sequence>MGALPLRAAERRRGYGAVLVALALFGLVWRHWCLRDVISLSKEPAIDWKPCWQDPEFLCGVLDVPTDHDDPSAGTIPIYLTKLPATKPERLGIVFTHPGGPGGSGVDASFVSARSIRNATGGHHDIISFDQRGQGRARPNVNCFGSARAYYDFHSNTVFQTTFSVPRDPFSDAGRAVLVEQQRQALALEETQGAVCARTVGKEALGYMSTTATVYDIEEISRVLEGEDALINFYSGSYGTVLGQYLVNMLPHKTGRVYISGNVPADMWANVHYETQELLRLLLADAEKTYTFFLNECFEAGPKHCALSRQTDTNAQSIKDRIDAFIDRLQEQPLAVANSTRPGYITSGAVRLTLFLAIQMPDYLPRFFTYIARAMDGDGAELLRFVKRAYPPSDPETGPDEDGYVYIAQENLSRLAISCGDALPRTEEEQPPTAEEIVDATLGTVRDVSPRFGATAHMIEQHGGCHYWPGTGVGPARYRGPWNNTLATRILVASNLYDPITPISAGTLVQHTMGPANAHHLIQDAAGHSTNAPNTQCAAQVIRRYFVEGVLPEGSETRCAREQGNYFVHVVRERGVGAQLLGQEILRNDRLLLPLAS</sequence>
<reference evidence="3" key="1">
    <citation type="submission" date="2020-05" db="EMBL/GenBank/DDBJ databases">
        <title>Mycena genomes resolve the evolution of fungal bioluminescence.</title>
        <authorList>
            <person name="Tsai I.J."/>
        </authorList>
    </citation>
    <scope>NUCLEOTIDE SEQUENCE</scope>
    <source>
        <strain evidence="3">110903Hualien_Pintung</strain>
    </source>
</reference>
<accession>A0A8H6SUS4</accession>